<sequence>MNFAAQFFYSSYLSERLERFYSPKPALTDCVENDPFWQRWETAADPDSPDPVSPDPDHADPVSPDPEFPVDNNPVAAALTPYLPKDNLPPPLNLDEQQDPTINSRAERRVPQSSSKSLLHRYFPMLITQRNSQVRPS</sequence>
<proteinExistence type="predicted"/>
<dbReference type="EMBL" id="JAOPHQ010006581">
    <property type="protein sequence ID" value="KAK0131004.1"/>
    <property type="molecule type" value="Genomic_DNA"/>
</dbReference>
<name>A0AA47LZU9_MERPO</name>
<accession>A0AA47LZU9</accession>
<comment type="caution">
    <text evidence="2">The sequence shown here is derived from an EMBL/GenBank/DDBJ whole genome shotgun (WGS) entry which is preliminary data.</text>
</comment>
<keyword evidence="3" id="KW-1185">Reference proteome</keyword>
<evidence type="ECO:0000313" key="3">
    <source>
        <dbReference type="Proteomes" id="UP001174136"/>
    </source>
</evidence>
<feature type="region of interest" description="Disordered" evidence="1">
    <location>
        <begin position="38"/>
        <end position="115"/>
    </location>
</feature>
<evidence type="ECO:0000256" key="1">
    <source>
        <dbReference type="SAM" id="MobiDB-lite"/>
    </source>
</evidence>
<dbReference type="Proteomes" id="UP001174136">
    <property type="component" value="Unassembled WGS sequence"/>
</dbReference>
<evidence type="ECO:0000313" key="2">
    <source>
        <dbReference type="EMBL" id="KAK0131004.1"/>
    </source>
</evidence>
<reference evidence="2" key="1">
    <citation type="journal article" date="2023" name="Front. Mar. Sci.">
        <title>A new Merluccius polli reference genome to investigate the effects of global change in West African waters.</title>
        <authorList>
            <person name="Mateo J.L."/>
            <person name="Blanco-Fernandez C."/>
            <person name="Garcia-Vazquez E."/>
            <person name="Machado-Schiaffino G."/>
        </authorList>
    </citation>
    <scope>NUCLEOTIDE SEQUENCE</scope>
    <source>
        <strain evidence="2">C29</strain>
        <tissue evidence="2">Fin</tissue>
    </source>
</reference>
<gene>
    <name evidence="2" type="ORF">N1851_034313</name>
</gene>
<organism evidence="2 3">
    <name type="scientific">Merluccius polli</name>
    <name type="common">Benguela hake</name>
    <name type="synonym">Merluccius cadenati</name>
    <dbReference type="NCBI Taxonomy" id="89951"/>
    <lineage>
        <taxon>Eukaryota</taxon>
        <taxon>Metazoa</taxon>
        <taxon>Chordata</taxon>
        <taxon>Craniata</taxon>
        <taxon>Vertebrata</taxon>
        <taxon>Euteleostomi</taxon>
        <taxon>Actinopterygii</taxon>
        <taxon>Neopterygii</taxon>
        <taxon>Teleostei</taxon>
        <taxon>Neoteleostei</taxon>
        <taxon>Acanthomorphata</taxon>
        <taxon>Zeiogadaria</taxon>
        <taxon>Gadariae</taxon>
        <taxon>Gadiformes</taxon>
        <taxon>Gadoidei</taxon>
        <taxon>Merlucciidae</taxon>
        <taxon>Merluccius</taxon>
    </lineage>
</organism>
<dbReference type="AlphaFoldDB" id="A0AA47LZU9"/>
<protein>
    <submittedName>
        <fullName evidence="2">Uncharacterized protein</fullName>
    </submittedName>
</protein>